<sequence>MTNALDTPKERETGSGLEYLAGWALCRTSCWVPCFLSIQLALQCIPEQRRPDPGSLCWVYLSCVVCGTQESNMATPAHGRPETLCLSSAVGSLRSECAY</sequence>
<proteinExistence type="predicted"/>
<dbReference type="Proteomes" id="UP001479290">
    <property type="component" value="Unassembled WGS sequence"/>
</dbReference>
<accession>A0AAW1Z3E4</accession>
<dbReference type="AlphaFoldDB" id="A0AAW1Z3E4"/>
<name>A0AAW1Z3E4_CULAL</name>
<keyword evidence="2" id="KW-1185">Reference proteome</keyword>
<organism evidence="1 2">
    <name type="scientific">Culter alburnus</name>
    <name type="common">Topmouth culter</name>
    <dbReference type="NCBI Taxonomy" id="194366"/>
    <lineage>
        <taxon>Eukaryota</taxon>
        <taxon>Metazoa</taxon>
        <taxon>Chordata</taxon>
        <taxon>Craniata</taxon>
        <taxon>Vertebrata</taxon>
        <taxon>Euteleostomi</taxon>
        <taxon>Actinopterygii</taxon>
        <taxon>Neopterygii</taxon>
        <taxon>Teleostei</taxon>
        <taxon>Ostariophysi</taxon>
        <taxon>Cypriniformes</taxon>
        <taxon>Xenocyprididae</taxon>
        <taxon>Xenocypridinae</taxon>
        <taxon>Culter</taxon>
    </lineage>
</organism>
<evidence type="ECO:0000313" key="2">
    <source>
        <dbReference type="Proteomes" id="UP001479290"/>
    </source>
</evidence>
<gene>
    <name evidence="1" type="ORF">ABG768_015150</name>
</gene>
<dbReference type="EMBL" id="JAWDJR010000021">
    <property type="protein sequence ID" value="KAK9955268.1"/>
    <property type="molecule type" value="Genomic_DNA"/>
</dbReference>
<protein>
    <submittedName>
        <fullName evidence="1">Uncharacterized protein</fullName>
    </submittedName>
</protein>
<evidence type="ECO:0000313" key="1">
    <source>
        <dbReference type="EMBL" id="KAK9955268.1"/>
    </source>
</evidence>
<reference evidence="1 2" key="1">
    <citation type="submission" date="2024-05" db="EMBL/GenBank/DDBJ databases">
        <title>A high-quality chromosomal-level genome assembly of Topmouth culter (Culter alburnus).</title>
        <authorList>
            <person name="Zhao H."/>
        </authorList>
    </citation>
    <scope>NUCLEOTIDE SEQUENCE [LARGE SCALE GENOMIC DNA]</scope>
    <source>
        <strain evidence="1">CATC2023</strain>
        <tissue evidence="1">Muscle</tissue>
    </source>
</reference>
<comment type="caution">
    <text evidence="1">The sequence shown here is derived from an EMBL/GenBank/DDBJ whole genome shotgun (WGS) entry which is preliminary data.</text>
</comment>